<dbReference type="CDD" id="cd02042">
    <property type="entry name" value="ParAB_family"/>
    <property type="match status" value="1"/>
</dbReference>
<evidence type="ECO:0000313" key="3">
    <source>
        <dbReference type="Proteomes" id="UP000603434"/>
    </source>
</evidence>
<reference evidence="2 3" key="1">
    <citation type="submission" date="2020-08" db="EMBL/GenBank/DDBJ databases">
        <title>Bridging the membrane lipid divide: bacteria of the FCB group superphylum have the potential to synthesize archaeal ether lipids.</title>
        <authorList>
            <person name="Villanueva L."/>
            <person name="Von Meijenfeldt F.A.B."/>
            <person name="Westbye A.B."/>
            <person name="Yadav S."/>
            <person name="Hopmans E.C."/>
            <person name="Dutilh B.E."/>
            <person name="Sinninghe Damste J.S."/>
        </authorList>
    </citation>
    <scope>NUCLEOTIDE SEQUENCE [LARGE SCALE GENOMIC DNA]</scope>
    <source>
        <strain evidence="2">NIOZ-UU30</strain>
    </source>
</reference>
<dbReference type="PANTHER" id="PTHR13696:SF52">
    <property type="entry name" value="PARA FAMILY PROTEIN CT_582"/>
    <property type="match status" value="1"/>
</dbReference>
<dbReference type="Gene3D" id="3.40.50.300">
    <property type="entry name" value="P-loop containing nucleotide triphosphate hydrolases"/>
    <property type="match status" value="1"/>
</dbReference>
<gene>
    <name evidence="2" type="ORF">H8E23_08660</name>
</gene>
<dbReference type="PANTHER" id="PTHR13696">
    <property type="entry name" value="P-LOOP CONTAINING NUCLEOSIDE TRIPHOSPHATE HYDROLASE"/>
    <property type="match status" value="1"/>
</dbReference>
<dbReference type="InterPro" id="IPR050678">
    <property type="entry name" value="DNA_Partitioning_ATPase"/>
</dbReference>
<comment type="caution">
    <text evidence="2">The sequence shown here is derived from an EMBL/GenBank/DDBJ whole genome shotgun (WGS) entry which is preliminary data.</text>
</comment>
<accession>A0A8J6NND7</accession>
<proteinExistence type="predicted"/>
<feature type="domain" description="AAA" evidence="1">
    <location>
        <begin position="3"/>
        <end position="178"/>
    </location>
</feature>
<organism evidence="2 3">
    <name type="scientific">Candidatus Desulfatibia profunda</name>
    <dbReference type="NCBI Taxonomy" id="2841695"/>
    <lineage>
        <taxon>Bacteria</taxon>
        <taxon>Pseudomonadati</taxon>
        <taxon>Thermodesulfobacteriota</taxon>
        <taxon>Desulfobacteria</taxon>
        <taxon>Desulfobacterales</taxon>
        <taxon>Desulfobacterales incertae sedis</taxon>
        <taxon>Candidatus Desulfatibia</taxon>
    </lineage>
</organism>
<dbReference type="FunFam" id="3.40.50.300:FF:000285">
    <property type="entry name" value="Sporulation initiation inhibitor Soj"/>
    <property type="match status" value="1"/>
</dbReference>
<evidence type="ECO:0000259" key="1">
    <source>
        <dbReference type="Pfam" id="PF13614"/>
    </source>
</evidence>
<dbReference type="EMBL" id="JACNJH010000134">
    <property type="protein sequence ID" value="MBC8361454.1"/>
    <property type="molecule type" value="Genomic_DNA"/>
</dbReference>
<dbReference type="SUPFAM" id="SSF52540">
    <property type="entry name" value="P-loop containing nucleoside triphosphate hydrolases"/>
    <property type="match status" value="1"/>
</dbReference>
<dbReference type="AlphaFoldDB" id="A0A8J6NND7"/>
<dbReference type="InterPro" id="IPR025669">
    <property type="entry name" value="AAA_dom"/>
</dbReference>
<name>A0A8J6NND7_9BACT</name>
<dbReference type="InterPro" id="IPR027417">
    <property type="entry name" value="P-loop_NTPase"/>
</dbReference>
<dbReference type="Proteomes" id="UP000603434">
    <property type="component" value="Unassembled WGS sequence"/>
</dbReference>
<sequence length="282" mass="30857">MGQIICIASLKGGVGKTTTAVNLSTALAIAEKKSLLVDCDPQGHATSAMGINKAKLTATIYHVITGRALLETSIIKSDLESLNTLPARIELMRAEAELMSKPYKEKILHKLLCGLKETYDYIIIDSSPSLSLLTVNAISAADSLLIPLQCEFYALEGVEHLLKAVQFLKKYYNPKVKISGLLLTMFDSAENISRLIGNEVRNHFKQMVFNTVIPRSIHLREAAVYGRPLLLKDISSAGAQSYLKLAKELIDKHSGQHLDDTAKLNTSGRVDPEKHVFSKGAV</sequence>
<protein>
    <submittedName>
        <fullName evidence="2">ParA family protein</fullName>
    </submittedName>
</protein>
<dbReference type="Pfam" id="PF13614">
    <property type="entry name" value="AAA_31"/>
    <property type="match status" value="1"/>
</dbReference>
<evidence type="ECO:0000313" key="2">
    <source>
        <dbReference type="EMBL" id="MBC8361454.1"/>
    </source>
</evidence>